<reference evidence="2" key="1">
    <citation type="journal article" date="2023" name="Front. Plant Sci.">
        <title>Chromosomal-level genome assembly of Melastoma candidum provides insights into trichome evolution.</title>
        <authorList>
            <person name="Zhong Y."/>
            <person name="Wu W."/>
            <person name="Sun C."/>
            <person name="Zou P."/>
            <person name="Liu Y."/>
            <person name="Dai S."/>
            <person name="Zhou R."/>
        </authorList>
    </citation>
    <scope>NUCLEOTIDE SEQUENCE [LARGE SCALE GENOMIC DNA]</scope>
</reference>
<gene>
    <name evidence="1" type="ORF">MLD38_020914</name>
</gene>
<keyword evidence="2" id="KW-1185">Reference proteome</keyword>
<name>A0ACB9QEY7_9MYRT</name>
<evidence type="ECO:0000313" key="1">
    <source>
        <dbReference type="EMBL" id="KAI4364881.1"/>
    </source>
</evidence>
<protein>
    <submittedName>
        <fullName evidence="1">Uncharacterized protein</fullName>
    </submittedName>
</protein>
<sequence>MMDFRKSFRWESRRSEPVMLLKEFLKDDLGSCSSGGFNSLPRRPSGSSSSLSASVRFLIDINLRSDTPTPDKGLSRSLSASLFRSVAVKIVSAVKLPQRMTCFLLLGGSQTEKFSSDRVDEDERRWSFFGDEDGIMLGKDAAASSILSCGNDSSRVNWDGNGMVSGSKDATVIGGEIVNGTDGKDGIGHGLTGPSSKECLQGKLPFSPVSVLDCCEDDELTIDARSEQSPGNVNTRGGKHRHDGLSRLAPAELEKQITLPELEEEAARPVVVEEEEEDELEEQEEEAKDNAEAVLERTLKTMKVDVPSCDSKSDVLLLDFFREKLVEWEEHRYAVLGWDSFVDEVVHMAEEWMRGKPKEAYVGWEIEGRRMAYIKDMERGGDLAGHEVCLEVDNVVWTLLVHEAIIDIFV</sequence>
<dbReference type="Proteomes" id="UP001057402">
    <property type="component" value="Chromosome 6"/>
</dbReference>
<comment type="caution">
    <text evidence="1">The sequence shown here is derived from an EMBL/GenBank/DDBJ whole genome shotgun (WGS) entry which is preliminary data.</text>
</comment>
<organism evidence="1 2">
    <name type="scientific">Melastoma candidum</name>
    <dbReference type="NCBI Taxonomy" id="119954"/>
    <lineage>
        <taxon>Eukaryota</taxon>
        <taxon>Viridiplantae</taxon>
        <taxon>Streptophyta</taxon>
        <taxon>Embryophyta</taxon>
        <taxon>Tracheophyta</taxon>
        <taxon>Spermatophyta</taxon>
        <taxon>Magnoliopsida</taxon>
        <taxon>eudicotyledons</taxon>
        <taxon>Gunneridae</taxon>
        <taxon>Pentapetalae</taxon>
        <taxon>rosids</taxon>
        <taxon>malvids</taxon>
        <taxon>Myrtales</taxon>
        <taxon>Melastomataceae</taxon>
        <taxon>Melastomatoideae</taxon>
        <taxon>Melastomateae</taxon>
        <taxon>Melastoma</taxon>
    </lineage>
</organism>
<evidence type="ECO:0000313" key="2">
    <source>
        <dbReference type="Proteomes" id="UP001057402"/>
    </source>
</evidence>
<dbReference type="EMBL" id="CM042885">
    <property type="protein sequence ID" value="KAI4364881.1"/>
    <property type="molecule type" value="Genomic_DNA"/>
</dbReference>
<proteinExistence type="predicted"/>
<accession>A0ACB9QEY7</accession>